<dbReference type="AlphaFoldDB" id="A0A1Y5XP09"/>
<organism evidence="2 3">
    <name type="scientific">Kibdelosporangium aridum</name>
    <dbReference type="NCBI Taxonomy" id="2030"/>
    <lineage>
        <taxon>Bacteria</taxon>
        <taxon>Bacillati</taxon>
        <taxon>Actinomycetota</taxon>
        <taxon>Actinomycetes</taxon>
        <taxon>Pseudonocardiales</taxon>
        <taxon>Pseudonocardiaceae</taxon>
        <taxon>Kibdelosporangium</taxon>
    </lineage>
</organism>
<keyword evidence="1" id="KW-0812">Transmembrane</keyword>
<protein>
    <submittedName>
        <fullName evidence="2">Uncharacterized protein</fullName>
    </submittedName>
</protein>
<evidence type="ECO:0000313" key="2">
    <source>
        <dbReference type="EMBL" id="SMD09377.1"/>
    </source>
</evidence>
<name>A0A1Y5XP09_KIBAR</name>
<feature type="transmembrane region" description="Helical" evidence="1">
    <location>
        <begin position="20"/>
        <end position="42"/>
    </location>
</feature>
<reference evidence="2 3" key="1">
    <citation type="submission" date="2017-04" db="EMBL/GenBank/DDBJ databases">
        <authorList>
            <person name="Afonso C.L."/>
            <person name="Miller P.J."/>
            <person name="Scott M.A."/>
            <person name="Spackman E."/>
            <person name="Goraichik I."/>
            <person name="Dimitrov K.M."/>
            <person name="Suarez D.L."/>
            <person name="Swayne D.E."/>
        </authorList>
    </citation>
    <scope>NUCLEOTIDE SEQUENCE [LARGE SCALE GENOMIC DNA]</scope>
    <source>
        <strain evidence="2 3">DSM 43828</strain>
    </source>
</reference>
<accession>A0A1Y5XP09</accession>
<dbReference type="Proteomes" id="UP000192674">
    <property type="component" value="Unassembled WGS sequence"/>
</dbReference>
<evidence type="ECO:0000256" key="1">
    <source>
        <dbReference type="SAM" id="Phobius"/>
    </source>
</evidence>
<keyword evidence="1" id="KW-1133">Transmembrane helix</keyword>
<dbReference type="EMBL" id="FWXV01000003">
    <property type="protein sequence ID" value="SMD09377.1"/>
    <property type="molecule type" value="Genomic_DNA"/>
</dbReference>
<proteinExistence type="predicted"/>
<sequence length="52" mass="5688">MDGMGRPTKIVVAVCAIAFYRSGVSAGLGAIVLPLIGFILLTRPDSRWYFMR</sequence>
<keyword evidence="1" id="KW-0472">Membrane</keyword>
<keyword evidence="3" id="KW-1185">Reference proteome</keyword>
<evidence type="ECO:0000313" key="3">
    <source>
        <dbReference type="Proteomes" id="UP000192674"/>
    </source>
</evidence>
<gene>
    <name evidence="2" type="ORF">SAMN05661093_04424</name>
</gene>